<feature type="region of interest" description="Disordered" evidence="1">
    <location>
        <begin position="140"/>
        <end position="162"/>
    </location>
</feature>
<feature type="compositionally biased region" description="Polar residues" evidence="1">
    <location>
        <begin position="359"/>
        <end position="374"/>
    </location>
</feature>
<feature type="region of interest" description="Disordered" evidence="1">
    <location>
        <begin position="301"/>
        <end position="340"/>
    </location>
</feature>
<keyword evidence="3" id="KW-1185">Reference proteome</keyword>
<organism evidence="2 3">
    <name type="scientific">Lyophyllum shimeji</name>
    <name type="common">Hon-shimeji</name>
    <name type="synonym">Tricholoma shimeji</name>
    <dbReference type="NCBI Taxonomy" id="47721"/>
    <lineage>
        <taxon>Eukaryota</taxon>
        <taxon>Fungi</taxon>
        <taxon>Dikarya</taxon>
        <taxon>Basidiomycota</taxon>
        <taxon>Agaricomycotina</taxon>
        <taxon>Agaricomycetes</taxon>
        <taxon>Agaricomycetidae</taxon>
        <taxon>Agaricales</taxon>
        <taxon>Tricholomatineae</taxon>
        <taxon>Lyophyllaceae</taxon>
        <taxon>Lyophyllum</taxon>
    </lineage>
</organism>
<sequence>MASFVQKLYHSFVNTLFYVWTAIQALFSMRSPKPFPFRETSIVVPYPLALDLESGSAVMEGTKRVSGAAVARMLLMASQNAVQKTIAVDAELQESLRSSPAFSSPPRPQGAQRVGHGISPDVDLSASAKRMLLASWANKSMSTSHDERPLPPIPPPIENDITEDTTGIREVTLDPFLDENPASPFLFTDYDKHRLENPLLIPFKLPFCTSTPPRSRRDGKGHRRAALAPITNIAHLNIPASFESLPSPTATEPFVETPLKDGNGHKGAVLATVTDVRHLTILASSTRSLFSPAAAEPLVETPSARKLHSPSFEGQPAFEDVDLSSPTPPSPGKCASGVSNSSPAIHFSAVTPLRIVKRNVSNPGGAQTPPTSKASVGALTPVQRETPDSSGTRSSRLSDISHVVTAAVRNAFIRTRQEDEDDEGMGARELISRASVWTCDLSQLDLGLDAEDGETDSRYSEEATIDASCSEYPPPPYAFSDSNPVLNSETDRSMLQPASGVPAGVSGEVSGLEGNTPLDSVDSCLDEILASFEQLITTMPKFQASLARSQGPTLSTAGVAEKVADANPVLNTVRRVLNDARGRRAAHQSSTLQLDNY</sequence>
<protein>
    <submittedName>
        <fullName evidence="2">Uncharacterized protein</fullName>
    </submittedName>
</protein>
<name>A0A9P3UR94_LYOSH</name>
<accession>A0A9P3UR94</accession>
<feature type="region of interest" description="Disordered" evidence="1">
    <location>
        <begin position="359"/>
        <end position="398"/>
    </location>
</feature>
<gene>
    <name evidence="2" type="ORF">LshimejAT787_1801660</name>
</gene>
<evidence type="ECO:0000256" key="1">
    <source>
        <dbReference type="SAM" id="MobiDB-lite"/>
    </source>
</evidence>
<feature type="region of interest" description="Disordered" evidence="1">
    <location>
        <begin position="467"/>
        <end position="514"/>
    </location>
</feature>
<comment type="caution">
    <text evidence="2">The sequence shown here is derived from an EMBL/GenBank/DDBJ whole genome shotgun (WGS) entry which is preliminary data.</text>
</comment>
<evidence type="ECO:0000313" key="2">
    <source>
        <dbReference type="EMBL" id="GLB44829.1"/>
    </source>
</evidence>
<evidence type="ECO:0000313" key="3">
    <source>
        <dbReference type="Proteomes" id="UP001063166"/>
    </source>
</evidence>
<reference evidence="2" key="1">
    <citation type="submission" date="2022-07" db="EMBL/GenBank/DDBJ databases">
        <title>The genome of Lyophyllum shimeji provides insight into the initial evolution of ectomycorrhizal fungal genome.</title>
        <authorList>
            <person name="Kobayashi Y."/>
            <person name="Shibata T."/>
            <person name="Hirakawa H."/>
            <person name="Shigenobu S."/>
            <person name="Nishiyama T."/>
            <person name="Yamada A."/>
            <person name="Hasebe M."/>
            <person name="Kawaguchi M."/>
        </authorList>
    </citation>
    <scope>NUCLEOTIDE SEQUENCE</scope>
    <source>
        <strain evidence="2">AT787</strain>
    </source>
</reference>
<dbReference type="EMBL" id="BRPK01000018">
    <property type="protein sequence ID" value="GLB44829.1"/>
    <property type="molecule type" value="Genomic_DNA"/>
</dbReference>
<dbReference type="OrthoDB" id="3059539at2759"/>
<proteinExistence type="predicted"/>
<feature type="region of interest" description="Disordered" evidence="1">
    <location>
        <begin position="97"/>
        <end position="119"/>
    </location>
</feature>
<dbReference type="AlphaFoldDB" id="A0A9P3UR94"/>
<dbReference type="Proteomes" id="UP001063166">
    <property type="component" value="Unassembled WGS sequence"/>
</dbReference>
<feature type="compositionally biased region" description="Polar residues" evidence="1">
    <location>
        <begin position="388"/>
        <end position="398"/>
    </location>
</feature>